<evidence type="ECO:0000313" key="2">
    <source>
        <dbReference type="Proteomes" id="UP000824469"/>
    </source>
</evidence>
<protein>
    <submittedName>
        <fullName evidence="1">Uncharacterized protein</fullName>
    </submittedName>
</protein>
<comment type="caution">
    <text evidence="1">The sequence shown here is derived from an EMBL/GenBank/DDBJ whole genome shotgun (WGS) entry which is preliminary data.</text>
</comment>
<dbReference type="Proteomes" id="UP000824469">
    <property type="component" value="Unassembled WGS sequence"/>
</dbReference>
<keyword evidence="2" id="KW-1185">Reference proteome</keyword>
<proteinExistence type="predicted"/>
<evidence type="ECO:0000313" key="1">
    <source>
        <dbReference type="EMBL" id="KAH9314923.1"/>
    </source>
</evidence>
<gene>
    <name evidence="1" type="ORF">KI387_023550</name>
</gene>
<sequence>CIFDLFVNNVELVHVVSSSGSSILVDIRALSTVIGMPISPFSIPPFSCNVNVGISIKGEVRDVVDSEAQVEGEGKFQKGIHGSTDELM</sequence>
<dbReference type="EMBL" id="JAHRHJ020000005">
    <property type="protein sequence ID" value="KAH9314923.1"/>
    <property type="molecule type" value="Genomic_DNA"/>
</dbReference>
<organism evidence="1 2">
    <name type="scientific">Taxus chinensis</name>
    <name type="common">Chinese yew</name>
    <name type="synonym">Taxus wallichiana var. chinensis</name>
    <dbReference type="NCBI Taxonomy" id="29808"/>
    <lineage>
        <taxon>Eukaryota</taxon>
        <taxon>Viridiplantae</taxon>
        <taxon>Streptophyta</taxon>
        <taxon>Embryophyta</taxon>
        <taxon>Tracheophyta</taxon>
        <taxon>Spermatophyta</taxon>
        <taxon>Pinopsida</taxon>
        <taxon>Pinidae</taxon>
        <taxon>Conifers II</taxon>
        <taxon>Cupressales</taxon>
        <taxon>Taxaceae</taxon>
        <taxon>Taxus</taxon>
    </lineage>
</organism>
<feature type="non-terminal residue" evidence="1">
    <location>
        <position position="1"/>
    </location>
</feature>
<accession>A0AA38G428</accession>
<dbReference type="AlphaFoldDB" id="A0AA38G428"/>
<name>A0AA38G428_TAXCH</name>
<reference evidence="1 2" key="1">
    <citation type="journal article" date="2021" name="Nat. Plants">
        <title>The Taxus genome provides insights into paclitaxel biosynthesis.</title>
        <authorList>
            <person name="Xiong X."/>
            <person name="Gou J."/>
            <person name="Liao Q."/>
            <person name="Li Y."/>
            <person name="Zhou Q."/>
            <person name="Bi G."/>
            <person name="Li C."/>
            <person name="Du R."/>
            <person name="Wang X."/>
            <person name="Sun T."/>
            <person name="Guo L."/>
            <person name="Liang H."/>
            <person name="Lu P."/>
            <person name="Wu Y."/>
            <person name="Zhang Z."/>
            <person name="Ro D.K."/>
            <person name="Shang Y."/>
            <person name="Huang S."/>
            <person name="Yan J."/>
        </authorList>
    </citation>
    <scope>NUCLEOTIDE SEQUENCE [LARGE SCALE GENOMIC DNA]</scope>
    <source>
        <strain evidence="1">Ta-2019</strain>
    </source>
</reference>
<feature type="non-terminal residue" evidence="1">
    <location>
        <position position="88"/>
    </location>
</feature>